<evidence type="ECO:0000313" key="4">
    <source>
        <dbReference type="Proteomes" id="UP000177053"/>
    </source>
</evidence>
<sequence>MDYYKKGCVGLIILLVITLIFVLGTYIIKPKYWENLVFDLLNKNKSSNQDIQDNSLPIINSEKSPTKIPTVKTQLTPTISKPPPTPTLQPIINPTSTPSPFPTSSFNFDEEPSKKDKPFIGG</sequence>
<evidence type="ECO:0000313" key="3">
    <source>
        <dbReference type="EMBL" id="OGM10971.1"/>
    </source>
</evidence>
<feature type="region of interest" description="Disordered" evidence="1">
    <location>
        <begin position="51"/>
        <end position="122"/>
    </location>
</feature>
<protein>
    <submittedName>
        <fullName evidence="3">Uncharacterized protein</fullName>
    </submittedName>
</protein>
<organism evidence="3 4">
    <name type="scientific">Candidatus Woesebacteria bacterium RBG_16_34_12</name>
    <dbReference type="NCBI Taxonomy" id="1802480"/>
    <lineage>
        <taxon>Bacteria</taxon>
        <taxon>Candidatus Woeseibacteriota</taxon>
    </lineage>
</organism>
<feature type="transmembrane region" description="Helical" evidence="2">
    <location>
        <begin position="7"/>
        <end position="28"/>
    </location>
</feature>
<comment type="caution">
    <text evidence="3">The sequence shown here is derived from an EMBL/GenBank/DDBJ whole genome shotgun (WGS) entry which is preliminary data.</text>
</comment>
<accession>A0A1F7X7L3</accession>
<name>A0A1F7X7L3_9BACT</name>
<feature type="compositionally biased region" description="Low complexity" evidence="1">
    <location>
        <begin position="93"/>
        <end position="107"/>
    </location>
</feature>
<reference evidence="3 4" key="1">
    <citation type="journal article" date="2016" name="Nat. Commun.">
        <title>Thousands of microbial genomes shed light on interconnected biogeochemical processes in an aquifer system.</title>
        <authorList>
            <person name="Anantharaman K."/>
            <person name="Brown C.T."/>
            <person name="Hug L.A."/>
            <person name="Sharon I."/>
            <person name="Castelle C.J."/>
            <person name="Probst A.J."/>
            <person name="Thomas B.C."/>
            <person name="Singh A."/>
            <person name="Wilkins M.J."/>
            <person name="Karaoz U."/>
            <person name="Brodie E.L."/>
            <person name="Williams K.H."/>
            <person name="Hubbard S.S."/>
            <person name="Banfield J.F."/>
        </authorList>
    </citation>
    <scope>NUCLEOTIDE SEQUENCE [LARGE SCALE GENOMIC DNA]</scope>
</reference>
<gene>
    <name evidence="3" type="ORF">A2Z22_03835</name>
</gene>
<dbReference type="EMBL" id="MGFS01000027">
    <property type="protein sequence ID" value="OGM10971.1"/>
    <property type="molecule type" value="Genomic_DNA"/>
</dbReference>
<evidence type="ECO:0000256" key="1">
    <source>
        <dbReference type="SAM" id="MobiDB-lite"/>
    </source>
</evidence>
<dbReference type="Proteomes" id="UP000177053">
    <property type="component" value="Unassembled WGS sequence"/>
</dbReference>
<keyword evidence="2" id="KW-0472">Membrane</keyword>
<proteinExistence type="predicted"/>
<feature type="compositionally biased region" description="Polar residues" evidence="1">
    <location>
        <begin position="51"/>
        <end position="63"/>
    </location>
</feature>
<dbReference type="AlphaFoldDB" id="A0A1F7X7L3"/>
<keyword evidence="2" id="KW-0812">Transmembrane</keyword>
<evidence type="ECO:0000256" key="2">
    <source>
        <dbReference type="SAM" id="Phobius"/>
    </source>
</evidence>
<feature type="compositionally biased region" description="Basic and acidic residues" evidence="1">
    <location>
        <begin position="111"/>
        <end position="122"/>
    </location>
</feature>
<keyword evidence="2" id="KW-1133">Transmembrane helix</keyword>